<keyword evidence="3" id="KW-1185">Reference proteome</keyword>
<dbReference type="EMBL" id="BEGY01000012">
    <property type="protein sequence ID" value="GAX75556.1"/>
    <property type="molecule type" value="Genomic_DNA"/>
</dbReference>
<protein>
    <submittedName>
        <fullName evidence="2">Uncharacterized protein</fullName>
    </submittedName>
</protein>
<proteinExistence type="predicted"/>
<feature type="compositionally biased region" description="Low complexity" evidence="1">
    <location>
        <begin position="1994"/>
        <end position="2034"/>
    </location>
</feature>
<feature type="compositionally biased region" description="Basic and acidic residues" evidence="1">
    <location>
        <begin position="353"/>
        <end position="364"/>
    </location>
</feature>
<reference evidence="2 3" key="1">
    <citation type="submission" date="2017-08" db="EMBL/GenBank/DDBJ databases">
        <title>Acidophilic green algal genome provides insights into adaptation to an acidic environment.</title>
        <authorList>
            <person name="Hirooka S."/>
            <person name="Hirose Y."/>
            <person name="Kanesaki Y."/>
            <person name="Higuchi S."/>
            <person name="Fujiwara T."/>
            <person name="Onuma R."/>
            <person name="Era A."/>
            <person name="Ohbayashi R."/>
            <person name="Uzuka A."/>
            <person name="Nozaki H."/>
            <person name="Yoshikawa H."/>
            <person name="Miyagishima S.Y."/>
        </authorList>
    </citation>
    <scope>NUCLEOTIDE SEQUENCE [LARGE SCALE GENOMIC DNA]</scope>
    <source>
        <strain evidence="2 3">NIES-2499</strain>
    </source>
</reference>
<sequence length="2108" mass="224267">MGNSSHSPCSVYSGAMAASTAHRVHKILEELPVALDSYNPANSDIKKLQTAAKLLEYLKDLLFEALQAGSASNSQGLLPCSDPVSETSTTPENVLQSAMMWGPLVWRGLLVGLDSESSTNSALLVDPGEMIGLSLASAKTSLQSLAVSCMKLMIPVLRDNKAITSALAQDVEADQVLGGMLSILHTSRRSHAGTDNLASTKSKASIGVSIQALKAWVLVVRLMGSAFVSHSKAGQKMLDLIKPQFHQLQPMAVKEEAFHAWVQLAESLSASGSVRKASRYSLLIQPFRHALMYDKEEGMCDVVMKAWCELVYVMRVPDKIQKQPAPTSQAIWAEGKCTGEGTELGNKGTTEQKSAEVEKSHEERPVDGRWRAMAIALTTCGPLGHSVMQLAEATRHKLPPEPAFIQGAVDDTAAHPPRSPVTHVSPCPDIGPVFRVKITVSKDVWCLVVMPVACVVLGLDNTIRPLPQTIQRRALSYLVPLLTKVCNPDNLKDLISLLQQAFSPAVSPHPASPNHSEDQTPHPVSLTPLSAISPLSALLSSEPWQGSQAEHWSELLLYCYANLLDYLDSVFSPLSTNGHSLLEGSATVNHQPLLSPLAAAEPLILSYMPLFTKVLRCMSSACIIPTYEPGESQSEDMIIPEAEQVKRSGALEDQACSWARVVKAVNQMCAITSAFIAAGLFSASAAASAADAAAAAGQTTYEPSAPPQAFIYDLLNGISVTPPGQCTTATMHIDLALCDGTHPGGHLQTVMVMVHTNLKALLLKARPLGVLHVPVKGHLHLSPPHAVSRLSGALHLPAMESAGHLVNSAGHLVNSAAPTCYPEARAGPLMNDSSTSGRSCSAADDDEPFRTSWQLLVIAWIDMLKGCRDLISSQEWMEGLSDLAQEAGKYCKDLSSFPLLLSTLNSSHFLSLVVAHGSANKDIAHASHEQDYHILKAWQCVNDSLVSCMASVISSSSIGSTKRAQSMCCVVEVLMFGAEWLVSVGSKRSKGRRASILSKCTEEGAESAMFKETDGIDEGVATELPSEKGSIDYEVPVAEASTLRSMAMDWSICFKMLSEEMKKRFPCVKSKDATDLLWLFLSREQRHGLVLGLPSYIMKILFKRDLASISLSGNALSAMALMVLSLCEWLSSLSHFVEDALPRTAPSSASVSSAVQCFLVAGCPSTTPHVKAGCSSTPPHVKAGCSSTPPHVKAGCSSTPPHVKANISGMTTQLTPQPSEGAGAGVGAASPLLSLPHFSVNLDSRKPYSKAAGVGLCKLSPGEISVRITDAIRETGKLVAVMLFEAMQDLQHGLERNAMTLQVTETSGIQTAHMCGCSGQALLDSLRGMLVLMGWGLVPQQMHASKPAMPLVQGTELYSHVLVGDTGGLNKGWSSVFLFGFETLIPAVVNRFPSEMEEARRLSSGNKGKGCNKRKAAGSLSWGTHRLPFTKDMKPGVTSIMALYQTSWDMILEGVLMLRARGYNVQDCVDALEAPLTASVKCDFATCLESTCMFAEAVSEQDSSIFLKRLKPRYKGSATTLGAHNVGPAVGIPTSLLLAFSELTPSQQAHVQSGSPPSKVTAKTAMPLHLSSSTGMNPERPPASSPDPCAQHVDPDVSPRTAQNNSSAVEEDEGIPDPRNTENQGGPLAKTKSDPIKASQMRAAGDTILKTPPAAKRLASTASEDAFNLRKSRRFHASQTEYVRIPASAQKQAAGNTSSGRRKRAQGLMTYTTLDASQPAAESDIYMNGSMEEMQHVQAQAYPNALSKTASKVHESAPIPDVASVEWIGGNAADVLMPTVGNSSIENLRAQHGVEAIDSLQAEILQNREHGNSVQGNGTTACMPQPSFSGAEPMDVLDGGDALDADIHEELLHGDKPMQDLHGGHQGLWAEAHAPEPMAISLNKPGGGGSCEEEQLISDFIRVEVREEITELGVRAPNAPPVEKGALEDIGGLGDCTELDVEDTQKVMGELRNSRGRAGKVILPLLLTTGLVPKPFFQHSSAQTGLQDSGSKGSPPHGAATHSAAAAASSAAAGSPAARRAAALTSSPAPTSALLRRAGRSPSEDCSDKTRNFLDQLQSLSKTPHLLFKDMEAKDINATQAALMELLTASHKAMCEKAGQVALSNPHT</sequence>
<evidence type="ECO:0000313" key="3">
    <source>
        <dbReference type="Proteomes" id="UP000232323"/>
    </source>
</evidence>
<name>A0A250WXQ0_9CHLO</name>
<gene>
    <name evidence="2" type="ORF">CEUSTIGMA_g2999.t1</name>
</gene>
<feature type="compositionally biased region" description="Polar residues" evidence="1">
    <location>
        <begin position="1980"/>
        <end position="1992"/>
    </location>
</feature>
<evidence type="ECO:0000313" key="2">
    <source>
        <dbReference type="EMBL" id="GAX75556.1"/>
    </source>
</evidence>
<dbReference type="Proteomes" id="UP000232323">
    <property type="component" value="Unassembled WGS sequence"/>
</dbReference>
<dbReference type="OrthoDB" id="563834at2759"/>
<feature type="region of interest" description="Disordered" evidence="1">
    <location>
        <begin position="1980"/>
        <end position="2049"/>
    </location>
</feature>
<organism evidence="2 3">
    <name type="scientific">Chlamydomonas eustigma</name>
    <dbReference type="NCBI Taxonomy" id="1157962"/>
    <lineage>
        <taxon>Eukaryota</taxon>
        <taxon>Viridiplantae</taxon>
        <taxon>Chlorophyta</taxon>
        <taxon>core chlorophytes</taxon>
        <taxon>Chlorophyceae</taxon>
        <taxon>CS clade</taxon>
        <taxon>Chlamydomonadales</taxon>
        <taxon>Chlamydomonadaceae</taxon>
        <taxon>Chlamydomonas</taxon>
    </lineage>
</organism>
<feature type="region of interest" description="Disordered" evidence="1">
    <location>
        <begin position="339"/>
        <end position="364"/>
    </location>
</feature>
<evidence type="ECO:0000256" key="1">
    <source>
        <dbReference type="SAM" id="MobiDB-lite"/>
    </source>
</evidence>
<comment type="caution">
    <text evidence="2">The sequence shown here is derived from an EMBL/GenBank/DDBJ whole genome shotgun (WGS) entry which is preliminary data.</text>
</comment>
<accession>A0A250WXQ0</accession>
<feature type="region of interest" description="Disordered" evidence="1">
    <location>
        <begin position="1569"/>
        <end position="1639"/>
    </location>
</feature>